<name>A0ACC3D966_9PEZI</name>
<gene>
    <name evidence="1" type="ORF">LTS18_012179</name>
</gene>
<evidence type="ECO:0000313" key="2">
    <source>
        <dbReference type="Proteomes" id="UP001186974"/>
    </source>
</evidence>
<keyword evidence="2" id="KW-1185">Reference proteome</keyword>
<dbReference type="EMBL" id="JAWDJW010006694">
    <property type="protein sequence ID" value="KAK3063860.1"/>
    <property type="molecule type" value="Genomic_DNA"/>
</dbReference>
<organism evidence="1 2">
    <name type="scientific">Coniosporium uncinatum</name>
    <dbReference type="NCBI Taxonomy" id="93489"/>
    <lineage>
        <taxon>Eukaryota</taxon>
        <taxon>Fungi</taxon>
        <taxon>Dikarya</taxon>
        <taxon>Ascomycota</taxon>
        <taxon>Pezizomycotina</taxon>
        <taxon>Dothideomycetes</taxon>
        <taxon>Dothideomycetes incertae sedis</taxon>
        <taxon>Coniosporium</taxon>
    </lineage>
</organism>
<proteinExistence type="predicted"/>
<accession>A0ACC3D966</accession>
<sequence>MRALLSAENLTVLELDLCGTRLTLQQDHGDDDHICGNIAALLPTLRRLSLPLRNICPDVLKCQPYAASLRLSEVLVNLSLSRESPLTTSAAHSTRCGSTGEGLLELEADIQDQAKALAAQMTSPKIVRILTHTLPKIEMRSLDVLTGKLMDLTDEMAWDDDGKTVEEDSDPEPEIDTDDFSTSSDESP</sequence>
<protein>
    <submittedName>
        <fullName evidence="1">Uncharacterized protein</fullName>
    </submittedName>
</protein>
<evidence type="ECO:0000313" key="1">
    <source>
        <dbReference type="EMBL" id="KAK3063860.1"/>
    </source>
</evidence>
<reference evidence="1" key="1">
    <citation type="submission" date="2024-09" db="EMBL/GenBank/DDBJ databases">
        <title>Black Yeasts Isolated from many extreme environments.</title>
        <authorList>
            <person name="Coleine C."/>
            <person name="Stajich J.E."/>
            <person name="Selbmann L."/>
        </authorList>
    </citation>
    <scope>NUCLEOTIDE SEQUENCE</scope>
    <source>
        <strain evidence="1">CCFEE 5737</strain>
    </source>
</reference>
<comment type="caution">
    <text evidence="1">The sequence shown here is derived from an EMBL/GenBank/DDBJ whole genome shotgun (WGS) entry which is preliminary data.</text>
</comment>
<dbReference type="Proteomes" id="UP001186974">
    <property type="component" value="Unassembled WGS sequence"/>
</dbReference>